<proteinExistence type="inferred from homology"/>
<reference evidence="6" key="2">
    <citation type="submission" date="2023-06" db="EMBL/GenBank/DDBJ databases">
        <authorList>
            <person name="Ma L."/>
            <person name="Liu K.-W."/>
            <person name="Li Z."/>
            <person name="Hsiao Y.-Y."/>
            <person name="Qi Y."/>
            <person name="Fu T."/>
            <person name="Tang G."/>
            <person name="Zhang D."/>
            <person name="Sun W.-H."/>
            <person name="Liu D.-K."/>
            <person name="Li Y."/>
            <person name="Chen G.-Z."/>
            <person name="Liu X.-D."/>
            <person name="Liao X.-Y."/>
            <person name="Jiang Y.-T."/>
            <person name="Yu X."/>
            <person name="Hao Y."/>
            <person name="Huang J."/>
            <person name="Zhao X.-W."/>
            <person name="Ke S."/>
            <person name="Chen Y.-Y."/>
            <person name="Wu W.-L."/>
            <person name="Hsu J.-L."/>
            <person name="Lin Y.-F."/>
            <person name="Huang M.-D."/>
            <person name="Li C.-Y."/>
            <person name="Huang L."/>
            <person name="Wang Z.-W."/>
            <person name="Zhao X."/>
            <person name="Zhong W.-Y."/>
            <person name="Peng D.-H."/>
            <person name="Ahmad S."/>
            <person name="Lan S."/>
            <person name="Zhang J.-S."/>
            <person name="Tsai W.-C."/>
            <person name="Van De Peer Y."/>
            <person name="Liu Z.-J."/>
        </authorList>
    </citation>
    <scope>NUCLEOTIDE SEQUENCE</scope>
    <source>
        <strain evidence="6">SCP</strain>
        <tissue evidence="6">Leaves</tissue>
    </source>
</reference>
<evidence type="ECO:0000256" key="2">
    <source>
        <dbReference type="ARBA" id="ARBA00022448"/>
    </source>
</evidence>
<evidence type="ECO:0000256" key="3">
    <source>
        <dbReference type="ARBA" id="ARBA00023121"/>
    </source>
</evidence>
<organism evidence="6 7">
    <name type="scientific">Acorus gramineus</name>
    <name type="common">Dwarf sweet flag</name>
    <dbReference type="NCBI Taxonomy" id="55184"/>
    <lineage>
        <taxon>Eukaryota</taxon>
        <taxon>Viridiplantae</taxon>
        <taxon>Streptophyta</taxon>
        <taxon>Embryophyta</taxon>
        <taxon>Tracheophyta</taxon>
        <taxon>Spermatophyta</taxon>
        <taxon>Magnoliopsida</taxon>
        <taxon>Liliopsida</taxon>
        <taxon>Acoraceae</taxon>
        <taxon>Acorus</taxon>
    </lineage>
</organism>
<dbReference type="InterPro" id="IPR036312">
    <property type="entry name" value="Bifun_inhib/LTP/seed_sf"/>
</dbReference>
<keyword evidence="7" id="KW-1185">Reference proteome</keyword>
<evidence type="ECO:0000313" key="6">
    <source>
        <dbReference type="EMBL" id="KAK1258914.1"/>
    </source>
</evidence>
<comment type="similarity">
    <text evidence="1">Belongs to the plant LTP family. B11E subfamily.</text>
</comment>
<feature type="signal peptide" evidence="4">
    <location>
        <begin position="1"/>
        <end position="26"/>
    </location>
</feature>
<feature type="chain" id="PRO_5043417859" description="Bifunctional inhibitor/plant lipid transfer protein/seed storage helical domain-containing protein" evidence="4">
    <location>
        <begin position="27"/>
        <end position="94"/>
    </location>
</feature>
<dbReference type="Gene3D" id="1.10.110.10">
    <property type="entry name" value="Plant lipid-transfer and hydrophobic proteins"/>
    <property type="match status" value="1"/>
</dbReference>
<feature type="domain" description="Bifunctional inhibitor/plant lipid transfer protein/seed storage helical" evidence="5">
    <location>
        <begin position="29"/>
        <end position="94"/>
    </location>
</feature>
<evidence type="ECO:0000256" key="1">
    <source>
        <dbReference type="ARBA" id="ARBA00009707"/>
    </source>
</evidence>
<keyword evidence="2" id="KW-0813">Transport</keyword>
<keyword evidence="3" id="KW-0446">Lipid-binding</keyword>
<dbReference type="InterPro" id="IPR016140">
    <property type="entry name" value="Bifunc_inhib/LTP/seed_store"/>
</dbReference>
<evidence type="ECO:0000259" key="5">
    <source>
        <dbReference type="SMART" id="SM00499"/>
    </source>
</evidence>
<dbReference type="PANTHER" id="PTHR33214:SF69">
    <property type="entry name" value="BIFUNCTIONAL INHIBITOR_LIPID-TRANSFER PROTEIN_SEED STORAGE 2S ALBUMIN SUPERFAMILY PROTEIN"/>
    <property type="match status" value="1"/>
</dbReference>
<dbReference type="InterPro" id="IPR033872">
    <property type="entry name" value="nsLTP2"/>
</dbReference>
<dbReference type="SMART" id="SM00499">
    <property type="entry name" value="AAI"/>
    <property type="match status" value="1"/>
</dbReference>
<evidence type="ECO:0000256" key="4">
    <source>
        <dbReference type="SAM" id="SignalP"/>
    </source>
</evidence>
<dbReference type="Pfam" id="PF00234">
    <property type="entry name" value="Tryp_alpha_amyl"/>
    <property type="match status" value="1"/>
</dbReference>
<dbReference type="GO" id="GO:0008289">
    <property type="term" value="F:lipid binding"/>
    <property type="evidence" value="ECO:0007669"/>
    <property type="project" value="UniProtKB-KW"/>
</dbReference>
<dbReference type="SUPFAM" id="SSF47699">
    <property type="entry name" value="Bifunctional inhibitor/lipid-transfer protein/seed storage 2S albumin"/>
    <property type="match status" value="1"/>
</dbReference>
<keyword evidence="4" id="KW-0732">Signal</keyword>
<dbReference type="PANTHER" id="PTHR33214">
    <property type="entry name" value="BIFUNCTIONAL INHIBITOR/LIPID-TRANSFER PROTEIN/SEED STORAGE 2S ALBUMIN SUPERFAMILY PROTEIN"/>
    <property type="match status" value="1"/>
</dbReference>
<reference evidence="6" key="1">
    <citation type="journal article" date="2023" name="Nat. Commun.">
        <title>Diploid and tetraploid genomes of Acorus and the evolution of monocots.</title>
        <authorList>
            <person name="Ma L."/>
            <person name="Liu K.W."/>
            <person name="Li Z."/>
            <person name="Hsiao Y.Y."/>
            <person name="Qi Y."/>
            <person name="Fu T."/>
            <person name="Tang G.D."/>
            <person name="Zhang D."/>
            <person name="Sun W.H."/>
            <person name="Liu D.K."/>
            <person name="Li Y."/>
            <person name="Chen G.Z."/>
            <person name="Liu X.D."/>
            <person name="Liao X.Y."/>
            <person name="Jiang Y.T."/>
            <person name="Yu X."/>
            <person name="Hao Y."/>
            <person name="Huang J."/>
            <person name="Zhao X.W."/>
            <person name="Ke S."/>
            <person name="Chen Y.Y."/>
            <person name="Wu W.L."/>
            <person name="Hsu J.L."/>
            <person name="Lin Y.F."/>
            <person name="Huang M.D."/>
            <person name="Li C.Y."/>
            <person name="Huang L."/>
            <person name="Wang Z.W."/>
            <person name="Zhao X."/>
            <person name="Zhong W.Y."/>
            <person name="Peng D.H."/>
            <person name="Ahmad S."/>
            <person name="Lan S."/>
            <person name="Zhang J.S."/>
            <person name="Tsai W.C."/>
            <person name="Van de Peer Y."/>
            <person name="Liu Z.J."/>
        </authorList>
    </citation>
    <scope>NUCLEOTIDE SEQUENCE</scope>
    <source>
        <strain evidence="6">SCP</strain>
    </source>
</reference>
<dbReference type="AlphaFoldDB" id="A0AAV9A471"/>
<accession>A0AAV9A471</accession>
<comment type="caution">
    <text evidence="6">The sequence shown here is derived from an EMBL/GenBank/DDBJ whole genome shotgun (WGS) entry which is preliminary data.</text>
</comment>
<dbReference type="GO" id="GO:0006869">
    <property type="term" value="P:lipid transport"/>
    <property type="evidence" value="ECO:0007669"/>
    <property type="project" value="InterPro"/>
</dbReference>
<evidence type="ECO:0000313" key="7">
    <source>
        <dbReference type="Proteomes" id="UP001179952"/>
    </source>
</evidence>
<gene>
    <name evidence="6" type="ORF">QJS04_geneDACA018727</name>
</gene>
<sequence length="94" mass="10046">MNKSPLLLLLFVALALLALHVPTAVSVTCNPVELSPCLSAITDGTTPSSACCEKLREQQPCLCQYMKDPSYQKFISSPNARKVSSTCGVPMPSC</sequence>
<protein>
    <recommendedName>
        <fullName evidence="5">Bifunctional inhibitor/plant lipid transfer protein/seed storage helical domain-containing protein</fullName>
    </recommendedName>
</protein>
<dbReference type="Proteomes" id="UP001179952">
    <property type="component" value="Unassembled WGS sequence"/>
</dbReference>
<dbReference type="CDD" id="cd01959">
    <property type="entry name" value="nsLTP2"/>
    <property type="match status" value="1"/>
</dbReference>
<name>A0AAV9A471_ACOGR</name>
<dbReference type="EMBL" id="JAUJYN010000013">
    <property type="protein sequence ID" value="KAK1258914.1"/>
    <property type="molecule type" value="Genomic_DNA"/>
</dbReference>